<reference evidence="5 6" key="1">
    <citation type="submission" date="2016-10" db="EMBL/GenBank/DDBJ databases">
        <authorList>
            <person name="de Groot N.N."/>
        </authorList>
    </citation>
    <scope>NUCLEOTIDE SEQUENCE [LARGE SCALE GENOMIC DNA]</scope>
    <source>
        <strain evidence="6">P4B,CCM 7963,CECT 7998,DSM 25260,IBRC-M 10614,KCTC 13821</strain>
    </source>
</reference>
<accession>A0A1G8RS20</accession>
<dbReference type="EMBL" id="FNDU01000032">
    <property type="protein sequence ID" value="SDJ19723.1"/>
    <property type="molecule type" value="Genomic_DNA"/>
</dbReference>
<evidence type="ECO:0000256" key="1">
    <source>
        <dbReference type="ARBA" id="ARBA00023015"/>
    </source>
</evidence>
<evidence type="ECO:0000256" key="2">
    <source>
        <dbReference type="ARBA" id="ARBA00023125"/>
    </source>
</evidence>
<dbReference type="GO" id="GO:0043565">
    <property type="term" value="F:sequence-specific DNA binding"/>
    <property type="evidence" value="ECO:0007669"/>
    <property type="project" value="InterPro"/>
</dbReference>
<evidence type="ECO:0000256" key="3">
    <source>
        <dbReference type="ARBA" id="ARBA00023163"/>
    </source>
</evidence>
<gene>
    <name evidence="5" type="ORF">SAMN05216352_13210</name>
</gene>
<protein>
    <submittedName>
        <fullName evidence="5">AraC-type DNA-binding protein</fullName>
    </submittedName>
</protein>
<organism evidence="5 6">
    <name type="scientific">Alteribacillus bidgolensis</name>
    <dbReference type="NCBI Taxonomy" id="930129"/>
    <lineage>
        <taxon>Bacteria</taxon>
        <taxon>Bacillati</taxon>
        <taxon>Bacillota</taxon>
        <taxon>Bacilli</taxon>
        <taxon>Bacillales</taxon>
        <taxon>Bacillaceae</taxon>
        <taxon>Alteribacillus</taxon>
    </lineage>
</organism>
<dbReference type="RefSeq" id="WP_091588382.1">
    <property type="nucleotide sequence ID" value="NZ_FNDU01000032.1"/>
</dbReference>
<evidence type="ECO:0000313" key="5">
    <source>
        <dbReference type="EMBL" id="SDJ19723.1"/>
    </source>
</evidence>
<dbReference type="SUPFAM" id="SSF46689">
    <property type="entry name" value="Homeodomain-like"/>
    <property type="match status" value="1"/>
</dbReference>
<evidence type="ECO:0000313" key="6">
    <source>
        <dbReference type="Proteomes" id="UP000199017"/>
    </source>
</evidence>
<evidence type="ECO:0000259" key="4">
    <source>
        <dbReference type="PROSITE" id="PS01124"/>
    </source>
</evidence>
<dbReference type="Pfam" id="PF20240">
    <property type="entry name" value="DUF6597"/>
    <property type="match status" value="1"/>
</dbReference>
<name>A0A1G8RS20_9BACI</name>
<keyword evidence="2 5" id="KW-0238">DNA-binding</keyword>
<proteinExistence type="predicted"/>
<keyword evidence="3" id="KW-0804">Transcription</keyword>
<keyword evidence="6" id="KW-1185">Reference proteome</keyword>
<dbReference type="Proteomes" id="UP000199017">
    <property type="component" value="Unassembled WGS sequence"/>
</dbReference>
<dbReference type="STRING" id="930129.SAMN05216352_13210"/>
<dbReference type="PROSITE" id="PS01124">
    <property type="entry name" value="HTH_ARAC_FAMILY_2"/>
    <property type="match status" value="1"/>
</dbReference>
<feature type="domain" description="HTH araC/xylS-type" evidence="4">
    <location>
        <begin position="165"/>
        <end position="270"/>
    </location>
</feature>
<sequence length="275" mass="32138">MQFYVPLQPPKLQKELLDSNYQYREYLPNKSLESYVACYWTVDFHSSEQKKLHRIIPDGCADIIFDLRSSSFSKGAFVVGLMTEYEAINLTQKCSLFGIRFYSDTVYRFLRHPVSQFIGNPVFLEDIWGDEAAFMTEEIISANGISRIIEKVELKLKRFLLLNESKPNYLLQTGLQYIYATKGMISIRSLSEKLSYSERNIRRTFHKELGVSPKELSGIIRFQSLLQELYNSNQYSFTNIAIKYGYSDQPHFINNFRRYYGMSPNQVFKINSATQ</sequence>
<dbReference type="InterPro" id="IPR018060">
    <property type="entry name" value="HTH_AraC"/>
</dbReference>
<dbReference type="InterPro" id="IPR009057">
    <property type="entry name" value="Homeodomain-like_sf"/>
</dbReference>
<dbReference type="AlphaFoldDB" id="A0A1G8RS20"/>
<dbReference type="InterPro" id="IPR046532">
    <property type="entry name" value="DUF6597"/>
</dbReference>
<dbReference type="Gene3D" id="1.10.10.60">
    <property type="entry name" value="Homeodomain-like"/>
    <property type="match status" value="1"/>
</dbReference>
<dbReference type="PANTHER" id="PTHR43280:SF2">
    <property type="entry name" value="HTH-TYPE TRANSCRIPTIONAL REGULATOR EXSA"/>
    <property type="match status" value="1"/>
</dbReference>
<dbReference type="GO" id="GO:0003700">
    <property type="term" value="F:DNA-binding transcription factor activity"/>
    <property type="evidence" value="ECO:0007669"/>
    <property type="project" value="InterPro"/>
</dbReference>
<dbReference type="PANTHER" id="PTHR43280">
    <property type="entry name" value="ARAC-FAMILY TRANSCRIPTIONAL REGULATOR"/>
    <property type="match status" value="1"/>
</dbReference>
<keyword evidence="1" id="KW-0805">Transcription regulation</keyword>
<dbReference type="Pfam" id="PF12833">
    <property type="entry name" value="HTH_18"/>
    <property type="match status" value="1"/>
</dbReference>
<dbReference type="OrthoDB" id="323290at2"/>
<dbReference type="SMART" id="SM00342">
    <property type="entry name" value="HTH_ARAC"/>
    <property type="match status" value="1"/>
</dbReference>